<evidence type="ECO:0000256" key="1">
    <source>
        <dbReference type="ARBA" id="ARBA00010830"/>
    </source>
</evidence>
<organism evidence="7 8">
    <name type="scientific">Cellulomonas oligotrophica</name>
    <dbReference type="NCBI Taxonomy" id="931536"/>
    <lineage>
        <taxon>Bacteria</taxon>
        <taxon>Bacillati</taxon>
        <taxon>Actinomycetota</taxon>
        <taxon>Actinomycetes</taxon>
        <taxon>Micrococcales</taxon>
        <taxon>Cellulomonadaceae</taxon>
        <taxon>Cellulomonas</taxon>
    </lineage>
</organism>
<reference evidence="7 8" key="1">
    <citation type="submission" date="2020-07" db="EMBL/GenBank/DDBJ databases">
        <title>Sequencing the genomes of 1000 actinobacteria strains.</title>
        <authorList>
            <person name="Klenk H.-P."/>
        </authorList>
    </citation>
    <scope>NUCLEOTIDE SEQUENCE [LARGE SCALE GENOMIC DNA]</scope>
    <source>
        <strain evidence="7 8">DSM 24482</strain>
    </source>
</reference>
<evidence type="ECO:0000256" key="2">
    <source>
        <dbReference type="ARBA" id="ARBA00022729"/>
    </source>
</evidence>
<feature type="region of interest" description="Disordered" evidence="4">
    <location>
        <begin position="325"/>
        <end position="350"/>
    </location>
</feature>
<dbReference type="GO" id="GO:0016787">
    <property type="term" value="F:hydrolase activity"/>
    <property type="evidence" value="ECO:0007669"/>
    <property type="project" value="UniProtKB-KW"/>
</dbReference>
<gene>
    <name evidence="7" type="ORF">BKA21_002972</name>
    <name evidence="6" type="ORF">Col01nite_32580</name>
</gene>
<proteinExistence type="inferred from homology"/>
<dbReference type="InterPro" id="IPR007137">
    <property type="entry name" value="DUF348"/>
</dbReference>
<dbReference type="Proteomes" id="UP000577956">
    <property type="component" value="Unassembled WGS sequence"/>
</dbReference>
<dbReference type="InterPro" id="IPR011098">
    <property type="entry name" value="G5_dom"/>
</dbReference>
<accession>A0A7Y9JY41</accession>
<keyword evidence="9" id="KW-1185">Reference proteome</keyword>
<dbReference type="CDD" id="cd13925">
    <property type="entry name" value="RPF"/>
    <property type="match status" value="1"/>
</dbReference>
<evidence type="ECO:0000313" key="7">
    <source>
        <dbReference type="EMBL" id="NYD87423.1"/>
    </source>
</evidence>
<dbReference type="EMBL" id="JACCBK010000001">
    <property type="protein sequence ID" value="NYD87423.1"/>
    <property type="molecule type" value="Genomic_DNA"/>
</dbReference>
<dbReference type="Gene3D" id="1.10.530.10">
    <property type="match status" value="1"/>
</dbReference>
<dbReference type="SMART" id="SM01208">
    <property type="entry name" value="G5"/>
    <property type="match status" value="1"/>
</dbReference>
<comment type="caution">
    <text evidence="7">The sequence shown here is derived from an EMBL/GenBank/DDBJ whole genome shotgun (WGS) entry which is preliminary data.</text>
</comment>
<dbReference type="EMBL" id="BONN01000012">
    <property type="protein sequence ID" value="GIG34099.1"/>
    <property type="molecule type" value="Genomic_DNA"/>
</dbReference>
<dbReference type="PROSITE" id="PS51109">
    <property type="entry name" value="G5"/>
    <property type="match status" value="1"/>
</dbReference>
<sequence>MTFTTRPLGPQHGGAGEQPHRPDPSSGPEPGPAVEHALDGAPSGASTRRRRRWPWITAAALVPVLAGGTAAYAHAHKTVELDVDGELRTVQTFAGSVEGLLEAEGVVVGARDTVSATGSLQDGSELVVRHAQAVTVRLDGEEQVVWTTALTADEALETLATRSDRVALVASRSAAGGRAELPLELALTGAAEVLVDGETHAVPEADATVASVLGELGVELGPLDRVAVRHADDGTVQVVVSRVAVENVTTEHEVAFTSREQEDAGRYVGTRAVAQEGQAGVRTLVERVTTVNGKVTERETVSDDVTREPVEEVVAVGTKVRPVAPAPAPAAAPAASASSGAATSTPVAPGGSADSLNWAALAQCESGGRVDVVSASGRYHGLYQFSVATWQSVGGAGLPSAASAEEQTARAKMLYNRSGAGQWPHCGPRLFS</sequence>
<comment type="similarity">
    <text evidence="1">Belongs to the transglycosylase family. Rpf subfamily.</text>
</comment>
<dbReference type="Proteomes" id="UP000618382">
    <property type="component" value="Unassembled WGS sequence"/>
</dbReference>
<evidence type="ECO:0000313" key="6">
    <source>
        <dbReference type="EMBL" id="GIG34099.1"/>
    </source>
</evidence>
<keyword evidence="3" id="KW-0378">Hydrolase</keyword>
<evidence type="ECO:0000256" key="3">
    <source>
        <dbReference type="ARBA" id="ARBA00022801"/>
    </source>
</evidence>
<name>A0A7Y9JY41_9CELL</name>
<dbReference type="Pfam" id="PF03990">
    <property type="entry name" value="DUF348"/>
    <property type="match status" value="3"/>
</dbReference>
<feature type="domain" description="G5" evidence="5">
    <location>
        <begin position="240"/>
        <end position="320"/>
    </location>
</feature>
<feature type="compositionally biased region" description="Low complexity" evidence="4">
    <location>
        <begin position="331"/>
        <end position="349"/>
    </location>
</feature>
<keyword evidence="2" id="KW-0732">Signal</keyword>
<dbReference type="SUPFAM" id="SSF53955">
    <property type="entry name" value="Lysozyme-like"/>
    <property type="match status" value="1"/>
</dbReference>
<feature type="region of interest" description="Disordered" evidence="4">
    <location>
        <begin position="1"/>
        <end position="49"/>
    </location>
</feature>
<reference evidence="6 9" key="2">
    <citation type="submission" date="2021-01" db="EMBL/GenBank/DDBJ databases">
        <title>Whole genome shotgun sequence of Cellulomonas oligotrophica NBRC 109435.</title>
        <authorList>
            <person name="Komaki H."/>
            <person name="Tamura T."/>
        </authorList>
    </citation>
    <scope>NUCLEOTIDE SEQUENCE [LARGE SCALE GENOMIC DNA]</scope>
    <source>
        <strain evidence="6 9">NBRC 109435</strain>
    </source>
</reference>
<dbReference type="Gene3D" id="2.20.230.10">
    <property type="entry name" value="Resuscitation-promoting factor rpfb"/>
    <property type="match status" value="1"/>
</dbReference>
<evidence type="ECO:0000313" key="9">
    <source>
        <dbReference type="Proteomes" id="UP000618382"/>
    </source>
</evidence>
<protein>
    <submittedName>
        <fullName evidence="6">Transglycosylase</fullName>
    </submittedName>
    <submittedName>
        <fullName evidence="7">Uncharacterized protein YabE (DUF348 family)</fullName>
    </submittedName>
</protein>
<evidence type="ECO:0000313" key="8">
    <source>
        <dbReference type="Proteomes" id="UP000577956"/>
    </source>
</evidence>
<evidence type="ECO:0000256" key="4">
    <source>
        <dbReference type="SAM" id="MobiDB-lite"/>
    </source>
</evidence>
<dbReference type="InterPro" id="IPR010618">
    <property type="entry name" value="RPF"/>
</dbReference>
<dbReference type="RefSeq" id="WP_239073002.1">
    <property type="nucleotide sequence ID" value="NZ_BAABFI010000007.1"/>
</dbReference>
<dbReference type="InterPro" id="IPR023346">
    <property type="entry name" value="Lysozyme-like_dom_sf"/>
</dbReference>
<dbReference type="Pfam" id="PF07501">
    <property type="entry name" value="G5"/>
    <property type="match status" value="1"/>
</dbReference>
<evidence type="ECO:0000259" key="5">
    <source>
        <dbReference type="PROSITE" id="PS51109"/>
    </source>
</evidence>
<dbReference type="Pfam" id="PF06737">
    <property type="entry name" value="Transglycosylas"/>
    <property type="match status" value="1"/>
</dbReference>
<dbReference type="AlphaFoldDB" id="A0A7Y9JY41"/>